<gene>
    <name evidence="2" type="ORF">GGR89_002050</name>
</gene>
<feature type="transmembrane region" description="Helical" evidence="1">
    <location>
        <begin position="26"/>
        <end position="43"/>
    </location>
</feature>
<protein>
    <submittedName>
        <fullName evidence="2">Uncharacterized protein</fullName>
    </submittedName>
</protein>
<dbReference type="EMBL" id="JAATJB010000005">
    <property type="protein sequence ID" value="NJB97735.1"/>
    <property type="molecule type" value="Genomic_DNA"/>
</dbReference>
<dbReference type="AlphaFoldDB" id="A0A7X5XZC0"/>
<evidence type="ECO:0000256" key="1">
    <source>
        <dbReference type="SAM" id="Phobius"/>
    </source>
</evidence>
<dbReference type="RefSeq" id="WP_125972016.1">
    <property type="nucleotide sequence ID" value="NZ_BAAADY010000006.1"/>
</dbReference>
<accession>A0A7X5XZC0</accession>
<keyword evidence="3" id="KW-1185">Reference proteome</keyword>
<organism evidence="2 3">
    <name type="scientific">Sphingomonas trueperi</name>
    <dbReference type="NCBI Taxonomy" id="53317"/>
    <lineage>
        <taxon>Bacteria</taxon>
        <taxon>Pseudomonadati</taxon>
        <taxon>Pseudomonadota</taxon>
        <taxon>Alphaproteobacteria</taxon>
        <taxon>Sphingomonadales</taxon>
        <taxon>Sphingomonadaceae</taxon>
        <taxon>Sphingomonas</taxon>
    </lineage>
</organism>
<evidence type="ECO:0000313" key="2">
    <source>
        <dbReference type="EMBL" id="NJB97735.1"/>
    </source>
</evidence>
<sequence length="61" mass="6950">MTPWLGAVPVLWFVLTMPRHPLDQPGWFGAAIGGTMLFTWLLVRLTRVLNRRNSSQQGTEK</sequence>
<evidence type="ECO:0000313" key="3">
    <source>
        <dbReference type="Proteomes" id="UP000531251"/>
    </source>
</evidence>
<comment type="caution">
    <text evidence="2">The sequence shown here is derived from an EMBL/GenBank/DDBJ whole genome shotgun (WGS) entry which is preliminary data.</text>
</comment>
<keyword evidence="1" id="KW-0472">Membrane</keyword>
<keyword evidence="1" id="KW-1133">Transmembrane helix</keyword>
<name>A0A7X5XZC0_9SPHN</name>
<keyword evidence="1" id="KW-0812">Transmembrane</keyword>
<dbReference type="Proteomes" id="UP000531251">
    <property type="component" value="Unassembled WGS sequence"/>
</dbReference>
<reference evidence="2 3" key="1">
    <citation type="submission" date="2020-03" db="EMBL/GenBank/DDBJ databases">
        <title>Genomic Encyclopedia of Type Strains, Phase IV (KMG-IV): sequencing the most valuable type-strain genomes for metagenomic binning, comparative biology and taxonomic classification.</title>
        <authorList>
            <person name="Goeker M."/>
        </authorList>
    </citation>
    <scope>NUCLEOTIDE SEQUENCE [LARGE SCALE GENOMIC DNA]</scope>
    <source>
        <strain evidence="2 3">DSM 7225</strain>
    </source>
</reference>
<proteinExistence type="predicted"/>